<keyword evidence="2" id="KW-0344">Guanine-nucleotide releasing factor</keyword>
<name>A0A8H2WVS9_9AGAM</name>
<dbReference type="InterPro" id="IPR001180">
    <property type="entry name" value="CNH_dom"/>
</dbReference>
<dbReference type="Gene3D" id="1.20.900.10">
    <property type="entry name" value="Dbl homology (DH) domain"/>
    <property type="match status" value="1"/>
</dbReference>
<dbReference type="PROSITE" id="PS50010">
    <property type="entry name" value="DH_2"/>
    <property type="match status" value="1"/>
</dbReference>
<gene>
    <name evidence="7" type="ORF">RDB_LOCUS65831</name>
</gene>
<dbReference type="InterPro" id="IPR001849">
    <property type="entry name" value="PH_domain"/>
</dbReference>
<dbReference type="EMBL" id="CAJMWS010000311">
    <property type="protein sequence ID" value="CAE6409726.1"/>
    <property type="molecule type" value="Genomic_DNA"/>
</dbReference>
<evidence type="ECO:0000313" key="7">
    <source>
        <dbReference type="EMBL" id="CAE6409726.1"/>
    </source>
</evidence>
<feature type="compositionally biased region" description="Basic and acidic residues" evidence="3">
    <location>
        <begin position="233"/>
        <end position="243"/>
    </location>
</feature>
<dbReference type="PROSITE" id="PS50003">
    <property type="entry name" value="PH_DOMAIN"/>
    <property type="match status" value="1"/>
</dbReference>
<dbReference type="InterPro" id="IPR000219">
    <property type="entry name" value="DH_dom"/>
</dbReference>
<evidence type="ECO:0000259" key="5">
    <source>
        <dbReference type="PROSITE" id="PS50010"/>
    </source>
</evidence>
<feature type="compositionally biased region" description="Pro residues" evidence="3">
    <location>
        <begin position="34"/>
        <end position="43"/>
    </location>
</feature>
<comment type="caution">
    <text evidence="7">The sequence shown here is derived from an EMBL/GenBank/DDBJ whole genome shotgun (WGS) entry which is preliminary data.</text>
</comment>
<dbReference type="SMART" id="SM00036">
    <property type="entry name" value="CNH"/>
    <property type="match status" value="1"/>
</dbReference>
<organism evidence="7 8">
    <name type="scientific">Rhizoctonia solani</name>
    <dbReference type="NCBI Taxonomy" id="456999"/>
    <lineage>
        <taxon>Eukaryota</taxon>
        <taxon>Fungi</taxon>
        <taxon>Dikarya</taxon>
        <taxon>Basidiomycota</taxon>
        <taxon>Agaricomycotina</taxon>
        <taxon>Agaricomycetes</taxon>
        <taxon>Cantharellales</taxon>
        <taxon>Ceratobasidiaceae</taxon>
        <taxon>Rhizoctonia</taxon>
    </lineage>
</organism>
<dbReference type="InterPro" id="IPR035899">
    <property type="entry name" value="DBL_dom_sf"/>
</dbReference>
<dbReference type="SMART" id="SM00325">
    <property type="entry name" value="RhoGEF"/>
    <property type="match status" value="1"/>
</dbReference>
<feature type="domain" description="DH" evidence="5">
    <location>
        <begin position="319"/>
        <end position="544"/>
    </location>
</feature>
<keyword evidence="1" id="KW-0597">Phosphoprotein</keyword>
<dbReference type="InterPro" id="IPR041675">
    <property type="entry name" value="PH_5"/>
</dbReference>
<dbReference type="GO" id="GO:0005085">
    <property type="term" value="F:guanyl-nucleotide exchange factor activity"/>
    <property type="evidence" value="ECO:0007669"/>
    <property type="project" value="UniProtKB-KW"/>
</dbReference>
<feature type="region of interest" description="Disordered" evidence="3">
    <location>
        <begin position="216"/>
        <end position="243"/>
    </location>
</feature>
<sequence>MSRPSPSSGESRPQPAPRTPSSTTIRQVQRPKVQIPPPPPPTGAQPAINPSSPTALRESLDQSTRMANTARPRYDSHGYGPSTGKYRMPTPEIYQGNNSAGLSYRSADPFDRPGPSNPYRQNGRLAPPLLPPSPVSRSWSAEPSTLHAHMNPRTADAQLQRPLTQFENVGASWGQPKTNYGPGEATSRRTARPWEGSAFTVGNHVDVGVDDLDSGYGGSMHGHGGGKQLTPARRSDEVDKRQQQEWIKNRWGMDSETSFDTASNAEQIGSGVLADQVLLAESGLDKLALFHASASSEVDEWVYVVPEEARNILDKHEIQRQSNIYELVKSERNFIIGMQIFLYIFRDGLLYVDPPVIPDRDRLDILVHEIFFNAQEILSIHLELRDRLYERQRDQHPIIHTVADIYLKWLLEHKEPYTRFQKHLPKALNYHKTELRQNEAYRKFYNDIPKILTNLRNVGMDDSYGPRLEDNQKPSLEFLARKINKQEFDSYLHGFNTRFTRLELQFTTMAKHTVEDHPDVHGDDAPIPLIVSTLKQVLSIASYELQSLQKRVDFENFCKKLHFRKGEIIDLEWYDEHRQLFMAGPLSRRQRRDVEWHGWSDLYVGLLDNYLVVTKEVNYGFREQCNVVSRPIPLDYLRVAKPFSLPPEMRRPEGCIIRDKLLGDTIPMYPFTVFHVADPDNRRYTFYAESESKRRQWLSTIQEAKLIRDTYQSENKYFGVGVLSGRRFNSRTALVPSDAAERSEFLGQVKAVAPFAYEGAHYLIYSTNFGIYLGLRHQPQGIQKVMRFTDVNYMVALQSFGKIIVLANESLYAYPFQSLVRVWRREADMSELGVSGERISRHRDGDVQFFRAGVCEGKMLLGYVTKSLLQVHLHVLEALDEPIRTSNTTSNGLFSRLRSSSKDSYSNMFPQYGQTLSLPRDATDLAMLNKRLVVMCQSQVVIVDPRDPAMKAYPVPDFMVHPSVEYGSAEAIANLKDRCYRSKSLGMVLSRSKELMIVYAEFGCYVTKYGAPARQSAFVRWETRATSVAFRWPYALLFSPNYVEIRNVESGGLVQVIQERDVRLLYSGPPYEGPILAAMRGEDDAQGKTDHVVEILETAPIEQSQTSGDSLWREWDL</sequence>
<dbReference type="SUPFAM" id="SSF50729">
    <property type="entry name" value="PH domain-like"/>
    <property type="match status" value="1"/>
</dbReference>
<accession>A0A8H2WVS9</accession>
<feature type="domain" description="PH" evidence="4">
    <location>
        <begin position="579"/>
        <end position="706"/>
    </location>
</feature>
<dbReference type="Gene3D" id="2.30.29.30">
    <property type="entry name" value="Pleckstrin-homology domain (PH domain)/Phosphotyrosine-binding domain (PTB)"/>
    <property type="match status" value="1"/>
</dbReference>
<feature type="domain" description="CNH" evidence="6">
    <location>
        <begin position="746"/>
        <end position="1072"/>
    </location>
</feature>
<dbReference type="Proteomes" id="UP000663846">
    <property type="component" value="Unassembled WGS sequence"/>
</dbReference>
<dbReference type="Pfam" id="PF15405">
    <property type="entry name" value="PH_5"/>
    <property type="match status" value="1"/>
</dbReference>
<feature type="region of interest" description="Disordered" evidence="3">
    <location>
        <begin position="170"/>
        <end position="189"/>
    </location>
</feature>
<evidence type="ECO:0008006" key="9">
    <source>
        <dbReference type="Google" id="ProtNLM"/>
    </source>
</evidence>
<dbReference type="InterPro" id="IPR052233">
    <property type="entry name" value="Rho-type_GEFs"/>
</dbReference>
<evidence type="ECO:0000256" key="1">
    <source>
        <dbReference type="ARBA" id="ARBA00022553"/>
    </source>
</evidence>
<feature type="region of interest" description="Disordered" evidence="3">
    <location>
        <begin position="1"/>
        <end position="140"/>
    </location>
</feature>
<proteinExistence type="predicted"/>
<dbReference type="CDD" id="cd00821">
    <property type="entry name" value="PH"/>
    <property type="match status" value="1"/>
</dbReference>
<evidence type="ECO:0000259" key="6">
    <source>
        <dbReference type="PROSITE" id="PS50219"/>
    </source>
</evidence>
<evidence type="ECO:0000259" key="4">
    <source>
        <dbReference type="PROSITE" id="PS50003"/>
    </source>
</evidence>
<dbReference type="PANTHER" id="PTHR46572">
    <property type="entry name" value="RHO1 GDP-GTP EXCHANGE PROTEIN 1-RELATED"/>
    <property type="match status" value="1"/>
</dbReference>
<dbReference type="PROSITE" id="PS50219">
    <property type="entry name" value="CNH"/>
    <property type="match status" value="1"/>
</dbReference>
<evidence type="ECO:0000256" key="3">
    <source>
        <dbReference type="SAM" id="MobiDB-lite"/>
    </source>
</evidence>
<dbReference type="InterPro" id="IPR011993">
    <property type="entry name" value="PH-like_dom_sf"/>
</dbReference>
<evidence type="ECO:0000256" key="2">
    <source>
        <dbReference type="ARBA" id="ARBA00022658"/>
    </source>
</evidence>
<dbReference type="SUPFAM" id="SSF48065">
    <property type="entry name" value="DBL homology domain (DH-domain)"/>
    <property type="match status" value="1"/>
</dbReference>
<dbReference type="Pfam" id="PF00621">
    <property type="entry name" value="RhoGEF"/>
    <property type="match status" value="1"/>
</dbReference>
<dbReference type="SMART" id="SM00233">
    <property type="entry name" value="PH"/>
    <property type="match status" value="1"/>
</dbReference>
<evidence type="ECO:0000313" key="8">
    <source>
        <dbReference type="Proteomes" id="UP000663846"/>
    </source>
</evidence>
<protein>
    <recommendedName>
        <fullName evidence="9">Rho1 guanine nucleotide exchange factor 1</fullName>
    </recommendedName>
</protein>
<dbReference type="Pfam" id="PF00780">
    <property type="entry name" value="CNH"/>
    <property type="match status" value="1"/>
</dbReference>
<feature type="compositionally biased region" description="Low complexity" evidence="3">
    <location>
        <begin position="1"/>
        <end position="13"/>
    </location>
</feature>
<dbReference type="AlphaFoldDB" id="A0A8H2WVS9"/>
<dbReference type="PANTHER" id="PTHR46572:SF1">
    <property type="entry name" value="RHO1 GUANINE NUCLEOTIDE EXCHANGE FACTOR TUS1"/>
    <property type="match status" value="1"/>
</dbReference>
<reference evidence="7" key="1">
    <citation type="submission" date="2021-01" db="EMBL/GenBank/DDBJ databases">
        <authorList>
            <person name="Kaushik A."/>
        </authorList>
    </citation>
    <scope>NUCLEOTIDE SEQUENCE</scope>
    <source>
        <strain evidence="7">AG1-1C</strain>
    </source>
</reference>
<feature type="compositionally biased region" description="Gly residues" evidence="3">
    <location>
        <begin position="216"/>
        <end position="227"/>
    </location>
</feature>